<keyword evidence="6 9" id="KW-0472">Membrane</keyword>
<evidence type="ECO:0000256" key="8">
    <source>
        <dbReference type="ARBA" id="ARBA00023224"/>
    </source>
</evidence>
<comment type="subcellular location">
    <subcellularLocation>
        <location evidence="1">Membrane</location>
        <topology evidence="1">Multi-pass membrane protein</topology>
    </subcellularLocation>
</comment>
<keyword evidence="2" id="KW-0716">Sensory transduction</keyword>
<evidence type="ECO:0000256" key="3">
    <source>
        <dbReference type="ARBA" id="ARBA00022692"/>
    </source>
</evidence>
<dbReference type="RefSeq" id="XP_028147248.1">
    <property type="nucleotide sequence ID" value="XM_028291447.1"/>
</dbReference>
<keyword evidence="7" id="KW-0675">Receptor</keyword>
<dbReference type="Pfam" id="PF02949">
    <property type="entry name" value="7tm_6"/>
    <property type="match status" value="1"/>
</dbReference>
<keyword evidence="8" id="KW-0807">Transducer</keyword>
<protein>
    <submittedName>
        <fullName evidence="10">Uncharacterized protein LOC114340676</fullName>
    </submittedName>
</protein>
<keyword evidence="5 9" id="KW-1133">Transmembrane helix</keyword>
<dbReference type="AlphaFoldDB" id="A0A6P7GPX4"/>
<organism evidence="10">
    <name type="scientific">Diabrotica virgifera virgifera</name>
    <name type="common">western corn rootworm</name>
    <dbReference type="NCBI Taxonomy" id="50390"/>
    <lineage>
        <taxon>Eukaryota</taxon>
        <taxon>Metazoa</taxon>
        <taxon>Ecdysozoa</taxon>
        <taxon>Arthropoda</taxon>
        <taxon>Hexapoda</taxon>
        <taxon>Insecta</taxon>
        <taxon>Pterygota</taxon>
        <taxon>Neoptera</taxon>
        <taxon>Endopterygota</taxon>
        <taxon>Coleoptera</taxon>
        <taxon>Polyphaga</taxon>
        <taxon>Cucujiformia</taxon>
        <taxon>Chrysomeloidea</taxon>
        <taxon>Chrysomelidae</taxon>
        <taxon>Galerucinae</taxon>
        <taxon>Diabroticina</taxon>
        <taxon>Diabroticites</taxon>
        <taxon>Diabrotica</taxon>
    </lineage>
</organism>
<evidence type="ECO:0000313" key="10">
    <source>
        <dbReference type="RefSeq" id="XP_028147248.1"/>
    </source>
</evidence>
<proteinExistence type="predicted"/>
<evidence type="ECO:0000256" key="7">
    <source>
        <dbReference type="ARBA" id="ARBA00023170"/>
    </source>
</evidence>
<dbReference type="GO" id="GO:0016020">
    <property type="term" value="C:membrane"/>
    <property type="evidence" value="ECO:0007669"/>
    <property type="project" value="UniProtKB-SubCell"/>
</dbReference>
<evidence type="ECO:0000256" key="6">
    <source>
        <dbReference type="ARBA" id="ARBA00023136"/>
    </source>
</evidence>
<accession>A0A6P7GPX4</accession>
<keyword evidence="4" id="KW-0552">Olfaction</keyword>
<dbReference type="GO" id="GO:0007165">
    <property type="term" value="P:signal transduction"/>
    <property type="evidence" value="ECO:0007669"/>
    <property type="project" value="UniProtKB-KW"/>
</dbReference>
<evidence type="ECO:0000256" key="5">
    <source>
        <dbReference type="ARBA" id="ARBA00022989"/>
    </source>
</evidence>
<dbReference type="InParanoid" id="A0A6P7GPX4"/>
<dbReference type="InterPro" id="IPR004117">
    <property type="entry name" value="7tm6_olfct_rcpt"/>
</dbReference>
<feature type="transmembrane region" description="Helical" evidence="9">
    <location>
        <begin position="79"/>
        <end position="99"/>
    </location>
</feature>
<keyword evidence="3 9" id="KW-0812">Transmembrane</keyword>
<reference evidence="10" key="1">
    <citation type="submission" date="2025-08" db="UniProtKB">
        <authorList>
            <consortium name="RefSeq"/>
        </authorList>
    </citation>
    <scope>IDENTIFICATION</scope>
    <source>
        <tissue evidence="10">Whole insect</tissue>
    </source>
</reference>
<evidence type="ECO:0000256" key="4">
    <source>
        <dbReference type="ARBA" id="ARBA00022725"/>
    </source>
</evidence>
<dbReference type="GO" id="GO:0004984">
    <property type="term" value="F:olfactory receptor activity"/>
    <property type="evidence" value="ECO:0007669"/>
    <property type="project" value="InterPro"/>
</dbReference>
<evidence type="ECO:0000256" key="9">
    <source>
        <dbReference type="SAM" id="Phobius"/>
    </source>
</evidence>
<gene>
    <name evidence="10" type="primary">LOC114340676</name>
</gene>
<sequence length="146" mass="17261">MERKERRNNIIITRFENARGTIFIISTSTKPAIVQNQTFPFDEAFPFDLTQEPFYEIIFSLQVTCLSTSIFVITVGVDLLVLGILLITGYQYYLLGLCFGQMNSDKMMEFNNSLRRHCQDKLEEIYKDELKEYFVRCVRHHQMLLR</sequence>
<name>A0A6P7GPX4_DIAVI</name>
<evidence type="ECO:0000256" key="1">
    <source>
        <dbReference type="ARBA" id="ARBA00004141"/>
    </source>
</evidence>
<evidence type="ECO:0000256" key="2">
    <source>
        <dbReference type="ARBA" id="ARBA00022606"/>
    </source>
</evidence>
<dbReference type="GO" id="GO:0005549">
    <property type="term" value="F:odorant binding"/>
    <property type="evidence" value="ECO:0007669"/>
    <property type="project" value="InterPro"/>
</dbReference>